<evidence type="ECO:0008006" key="4">
    <source>
        <dbReference type="Google" id="ProtNLM"/>
    </source>
</evidence>
<dbReference type="Pfam" id="PF00071">
    <property type="entry name" value="Ras"/>
    <property type="match status" value="1"/>
</dbReference>
<dbReference type="EMBL" id="LTDL01000023">
    <property type="protein sequence ID" value="OAG30959.1"/>
    <property type="molecule type" value="Genomic_DNA"/>
</dbReference>
<dbReference type="InterPro" id="IPR027417">
    <property type="entry name" value="P-loop_NTPase"/>
</dbReference>
<keyword evidence="1" id="KW-0547">Nucleotide-binding</keyword>
<dbReference type="SMART" id="SM00176">
    <property type="entry name" value="RAN"/>
    <property type="match status" value="1"/>
</dbReference>
<dbReference type="SUPFAM" id="SSF52540">
    <property type="entry name" value="P-loop containing nucleoside triphosphate hydrolases"/>
    <property type="match status" value="1"/>
</dbReference>
<dbReference type="Proteomes" id="UP000185944">
    <property type="component" value="Unassembled WGS sequence"/>
</dbReference>
<dbReference type="PRINTS" id="PR00449">
    <property type="entry name" value="RASTRNSFRMNG"/>
</dbReference>
<dbReference type="Gene3D" id="3.40.50.300">
    <property type="entry name" value="P-loop containing nucleotide triphosphate hydrolases"/>
    <property type="match status" value="1"/>
</dbReference>
<evidence type="ECO:0000256" key="1">
    <source>
        <dbReference type="ARBA" id="ARBA00022741"/>
    </source>
</evidence>
<dbReference type="SMART" id="SM00175">
    <property type="entry name" value="RAB"/>
    <property type="match status" value="1"/>
</dbReference>
<dbReference type="NCBIfam" id="TIGR00231">
    <property type="entry name" value="small_GTP"/>
    <property type="match status" value="1"/>
</dbReference>
<dbReference type="GO" id="GO:0005525">
    <property type="term" value="F:GTP binding"/>
    <property type="evidence" value="ECO:0007669"/>
    <property type="project" value="InterPro"/>
</dbReference>
<dbReference type="PROSITE" id="PS51421">
    <property type="entry name" value="RAS"/>
    <property type="match status" value="1"/>
</dbReference>
<dbReference type="VEuPathDB" id="MicrosporidiaDB:NEDG_02188"/>
<accession>A0A177EJ06</accession>
<dbReference type="PROSITE" id="PS51419">
    <property type="entry name" value="RAB"/>
    <property type="match status" value="1"/>
</dbReference>
<protein>
    <recommendedName>
        <fullName evidence="4">Rab family, other</fullName>
    </recommendedName>
</protein>
<dbReference type="InterPro" id="IPR005225">
    <property type="entry name" value="Small_GTP-bd"/>
</dbReference>
<gene>
    <name evidence="2" type="ORF">NEDG_02188</name>
</gene>
<organism evidence="2 3">
    <name type="scientific">Nematocida displodere</name>
    <dbReference type="NCBI Taxonomy" id="1805483"/>
    <lineage>
        <taxon>Eukaryota</taxon>
        <taxon>Fungi</taxon>
        <taxon>Fungi incertae sedis</taxon>
        <taxon>Microsporidia</taxon>
        <taxon>Nematocida</taxon>
    </lineage>
</organism>
<dbReference type="SMART" id="SM00173">
    <property type="entry name" value="RAS"/>
    <property type="match status" value="1"/>
</dbReference>
<comment type="caution">
    <text evidence="2">The sequence shown here is derived from an EMBL/GenBank/DDBJ whole genome shotgun (WGS) entry which is preliminary data.</text>
</comment>
<dbReference type="InterPro" id="IPR001806">
    <property type="entry name" value="Small_GTPase"/>
</dbReference>
<dbReference type="FunFam" id="3.40.50.300:FF:001447">
    <property type="entry name" value="Ras-related protein Rab-1B"/>
    <property type="match status" value="1"/>
</dbReference>
<proteinExistence type="predicted"/>
<evidence type="ECO:0000313" key="3">
    <source>
        <dbReference type="Proteomes" id="UP000185944"/>
    </source>
</evidence>
<dbReference type="PANTHER" id="PTHR47978">
    <property type="match status" value="1"/>
</dbReference>
<dbReference type="STRING" id="1805483.A0A177EJ06"/>
<dbReference type="RefSeq" id="XP_067544783.1">
    <property type="nucleotide sequence ID" value="XM_067689606.1"/>
</dbReference>
<dbReference type="SMART" id="SM00174">
    <property type="entry name" value="RHO"/>
    <property type="match status" value="1"/>
</dbReference>
<evidence type="ECO:0000313" key="2">
    <source>
        <dbReference type="EMBL" id="OAG30959.1"/>
    </source>
</evidence>
<dbReference type="GeneID" id="93648538"/>
<dbReference type="OrthoDB" id="63533at2759"/>
<reference evidence="2 3" key="1">
    <citation type="submission" date="2016-02" db="EMBL/GenBank/DDBJ databases">
        <title>Discovery of a natural microsporidian pathogen with a broad tissue tropism in Caenorhabditis elegans.</title>
        <authorList>
            <person name="Luallen R.J."/>
            <person name="Reinke A.W."/>
            <person name="Tong L."/>
            <person name="Botts M.R."/>
            <person name="Felix M.-A."/>
            <person name="Troemel E.R."/>
        </authorList>
    </citation>
    <scope>NUCLEOTIDE SEQUENCE [LARGE SCALE GENOMIC DNA]</scope>
    <source>
        <strain evidence="2 3">JUm2807</strain>
    </source>
</reference>
<dbReference type="GO" id="GO:0003924">
    <property type="term" value="F:GTPase activity"/>
    <property type="evidence" value="ECO:0007669"/>
    <property type="project" value="InterPro"/>
</dbReference>
<dbReference type="AlphaFoldDB" id="A0A177EJ06"/>
<keyword evidence="3" id="KW-1185">Reference proteome</keyword>
<sequence length="199" mass="21977">MDYRAKVVILGGCGSGKSSMVKKFVTGGFDPSHTTTVGAAFHTKEIVRESKRIHLDIWDTAGQERYGAIAPMYYRDADTIIVVYDVTCRETVLEAKKWCNQVRLKNERALLVVFGNKTDLASSAATPSFSVGSFVDSPAKGTIRALYETVSAQFEEYNAVHLCGSAKTGDGVGMLFKTVANRTEYKAKKHLEASSWWCW</sequence>
<dbReference type="CDD" id="cd00154">
    <property type="entry name" value="Rab"/>
    <property type="match status" value="1"/>
</dbReference>
<name>A0A177EJ06_9MICR</name>